<dbReference type="PANTHER" id="PTHR46743:SF2">
    <property type="entry name" value="TEICHOIC ACIDS EXPORT ATP-BINDING PROTEIN TAGH"/>
    <property type="match status" value="1"/>
</dbReference>
<dbReference type="InterPro" id="IPR050683">
    <property type="entry name" value="Bact_Polysacc_Export_ATP-bd"/>
</dbReference>
<evidence type="ECO:0000256" key="2">
    <source>
        <dbReference type="ARBA" id="ARBA00022448"/>
    </source>
</evidence>
<dbReference type="PROSITE" id="PS50893">
    <property type="entry name" value="ABC_TRANSPORTER_2"/>
    <property type="match status" value="1"/>
</dbReference>
<dbReference type="AlphaFoldDB" id="A0A7V3JAL5"/>
<dbReference type="EMBL" id="DTGG01000117">
    <property type="protein sequence ID" value="HFZ09203.1"/>
    <property type="molecule type" value="Genomic_DNA"/>
</dbReference>
<dbReference type="GO" id="GO:0140359">
    <property type="term" value="F:ABC-type transporter activity"/>
    <property type="evidence" value="ECO:0007669"/>
    <property type="project" value="InterPro"/>
</dbReference>
<comment type="similarity">
    <text evidence="1">Belongs to the ABC transporter superfamily.</text>
</comment>
<evidence type="ECO:0000313" key="6">
    <source>
        <dbReference type="EMBL" id="HFZ09203.1"/>
    </source>
</evidence>
<dbReference type="InterPro" id="IPR003593">
    <property type="entry name" value="AAA+_ATPase"/>
</dbReference>
<gene>
    <name evidence="6" type="ORF">ENV41_03620</name>
</gene>
<dbReference type="GO" id="GO:0005524">
    <property type="term" value="F:ATP binding"/>
    <property type="evidence" value="ECO:0007669"/>
    <property type="project" value="UniProtKB-KW"/>
</dbReference>
<dbReference type="Gene3D" id="3.40.50.300">
    <property type="entry name" value="P-loop containing nucleotide triphosphate hydrolases"/>
    <property type="match status" value="1"/>
</dbReference>
<dbReference type="InterPro" id="IPR003439">
    <property type="entry name" value="ABC_transporter-like_ATP-bd"/>
</dbReference>
<keyword evidence="3" id="KW-0547">Nucleotide-binding</keyword>
<dbReference type="Pfam" id="PF00005">
    <property type="entry name" value="ABC_tran"/>
    <property type="match status" value="1"/>
</dbReference>
<dbReference type="GO" id="GO:0016020">
    <property type="term" value="C:membrane"/>
    <property type="evidence" value="ECO:0007669"/>
    <property type="project" value="InterPro"/>
</dbReference>
<reference evidence="6" key="1">
    <citation type="journal article" date="2020" name="mSystems">
        <title>Genome- and Community-Level Interaction Insights into Carbon Utilization and Element Cycling Functions of Hydrothermarchaeota in Hydrothermal Sediment.</title>
        <authorList>
            <person name="Zhou Z."/>
            <person name="Liu Y."/>
            <person name="Xu W."/>
            <person name="Pan J."/>
            <person name="Luo Z.H."/>
            <person name="Li M."/>
        </authorList>
    </citation>
    <scope>NUCLEOTIDE SEQUENCE [LARGE SCALE GENOMIC DNA]</scope>
    <source>
        <strain evidence="6">SpSt-757</strain>
    </source>
</reference>
<dbReference type="PANTHER" id="PTHR46743">
    <property type="entry name" value="TEICHOIC ACIDS EXPORT ATP-BINDING PROTEIN TAGH"/>
    <property type="match status" value="1"/>
</dbReference>
<comment type="caution">
    <text evidence="6">The sequence shown here is derived from an EMBL/GenBank/DDBJ whole genome shotgun (WGS) entry which is preliminary data.</text>
</comment>
<proteinExistence type="inferred from homology"/>
<protein>
    <submittedName>
        <fullName evidence="6">ABC transporter ATP-binding protein</fullName>
    </submittedName>
</protein>
<feature type="domain" description="ABC transporter" evidence="5">
    <location>
        <begin position="17"/>
        <end position="254"/>
    </location>
</feature>
<organism evidence="6">
    <name type="scientific">candidate division CPR3 bacterium</name>
    <dbReference type="NCBI Taxonomy" id="2268181"/>
    <lineage>
        <taxon>Bacteria</taxon>
        <taxon>Bacteria division CPR3</taxon>
    </lineage>
</organism>
<keyword evidence="4 6" id="KW-0067">ATP-binding</keyword>
<keyword evidence="2" id="KW-0813">Transport</keyword>
<evidence type="ECO:0000256" key="4">
    <source>
        <dbReference type="ARBA" id="ARBA00022840"/>
    </source>
</evidence>
<evidence type="ECO:0000256" key="3">
    <source>
        <dbReference type="ARBA" id="ARBA00022741"/>
    </source>
</evidence>
<dbReference type="InterPro" id="IPR027417">
    <property type="entry name" value="P-loop_NTPase"/>
</dbReference>
<accession>A0A7V3JAL5</accession>
<dbReference type="GO" id="GO:0016887">
    <property type="term" value="F:ATP hydrolysis activity"/>
    <property type="evidence" value="ECO:0007669"/>
    <property type="project" value="InterPro"/>
</dbReference>
<evidence type="ECO:0000256" key="1">
    <source>
        <dbReference type="ARBA" id="ARBA00005417"/>
    </source>
</evidence>
<evidence type="ECO:0000259" key="5">
    <source>
        <dbReference type="PROSITE" id="PS50893"/>
    </source>
</evidence>
<dbReference type="CDD" id="cd03220">
    <property type="entry name" value="ABC_KpsT_Wzt"/>
    <property type="match status" value="1"/>
</dbReference>
<dbReference type="SMART" id="SM00382">
    <property type="entry name" value="AAA"/>
    <property type="match status" value="1"/>
</dbReference>
<dbReference type="InterPro" id="IPR015860">
    <property type="entry name" value="ABC_transpr_TagH-like"/>
</dbReference>
<name>A0A7V3JAL5_UNCC3</name>
<dbReference type="SUPFAM" id="SSF52540">
    <property type="entry name" value="P-loop containing nucleoside triphosphate hydrolases"/>
    <property type="match status" value="1"/>
</dbReference>
<sequence>MEKNLSKNYKKNYNIVIETRHIIKEYRIPHEKTNTLFGQILGRFKGKTTYENFRALNDVSFSLHKGEMVGLIGKNGSGKTTLLKILGGIIQPSSGSFTIEGTVAPLIGLGVGFHGELSAEENLYLYGAILGMPRKKIKEKLDEIFAFAGVERFRNMKLKHFSSGMVARLAFSTMVQADPDILLLDEIFSVGDKDFIPQCLTKIAEYRQRGKTILFASHDLSAIEQQCERTILLDKGELKMFGPTKDVVQYYKTI</sequence>